<dbReference type="Proteomes" id="UP001499988">
    <property type="component" value="Unassembled WGS sequence"/>
</dbReference>
<proteinExistence type="predicted"/>
<reference evidence="2" key="1">
    <citation type="journal article" date="2019" name="Int. J. Syst. Evol. Microbiol.">
        <title>The Global Catalogue of Microorganisms (GCM) 10K type strain sequencing project: providing services to taxonomists for standard genome sequencing and annotation.</title>
        <authorList>
            <consortium name="The Broad Institute Genomics Platform"/>
            <consortium name="The Broad Institute Genome Sequencing Center for Infectious Disease"/>
            <person name="Wu L."/>
            <person name="Ma J."/>
        </authorList>
    </citation>
    <scope>NUCLEOTIDE SEQUENCE [LARGE SCALE GENOMIC DNA]</scope>
    <source>
        <strain evidence="2">JCM 18401</strain>
    </source>
</reference>
<name>A0ABP9EM83_9GAMM</name>
<comment type="caution">
    <text evidence="1">The sequence shown here is derived from an EMBL/GenBank/DDBJ whole genome shotgun (WGS) entry which is preliminary data.</text>
</comment>
<sequence>MIALWIDKGEGMGQTGTPKRNMHNNGVLAHKYAGDFALKQGIVCSRRRVTDDKASPALRGFIGQ</sequence>
<evidence type="ECO:0000313" key="1">
    <source>
        <dbReference type="EMBL" id="GAA4881529.1"/>
    </source>
</evidence>
<accession>A0ABP9EM83</accession>
<keyword evidence="2" id="KW-1185">Reference proteome</keyword>
<protein>
    <submittedName>
        <fullName evidence="1">Uncharacterized protein</fullName>
    </submittedName>
</protein>
<dbReference type="EMBL" id="BAABJZ010000020">
    <property type="protein sequence ID" value="GAA4881529.1"/>
    <property type="molecule type" value="Genomic_DNA"/>
</dbReference>
<evidence type="ECO:0000313" key="2">
    <source>
        <dbReference type="Proteomes" id="UP001499988"/>
    </source>
</evidence>
<organism evidence="1 2">
    <name type="scientific">Ferrimonas pelagia</name>
    <dbReference type="NCBI Taxonomy" id="1177826"/>
    <lineage>
        <taxon>Bacteria</taxon>
        <taxon>Pseudomonadati</taxon>
        <taxon>Pseudomonadota</taxon>
        <taxon>Gammaproteobacteria</taxon>
        <taxon>Alteromonadales</taxon>
        <taxon>Ferrimonadaceae</taxon>
        <taxon>Ferrimonas</taxon>
    </lineage>
</organism>
<gene>
    <name evidence="1" type="ORF">GCM10023333_14610</name>
</gene>